<evidence type="ECO:0000256" key="1">
    <source>
        <dbReference type="ARBA" id="ARBA00023054"/>
    </source>
</evidence>
<dbReference type="Proteomes" id="UP000504635">
    <property type="component" value="Unplaced"/>
</dbReference>
<accession>A0A6J2X6V3</accession>
<evidence type="ECO:0000313" key="4">
    <source>
        <dbReference type="Proteomes" id="UP000504635"/>
    </source>
</evidence>
<evidence type="ECO:0000313" key="5">
    <source>
        <dbReference type="RefSeq" id="XP_030746619.1"/>
    </source>
</evidence>
<reference evidence="5" key="1">
    <citation type="submission" date="2025-08" db="UniProtKB">
        <authorList>
            <consortium name="RefSeq"/>
        </authorList>
    </citation>
    <scope>IDENTIFICATION</scope>
    <source>
        <tissue evidence="5">Gonads</tissue>
    </source>
</reference>
<dbReference type="InterPro" id="IPR049258">
    <property type="entry name" value="ODAD1_CC"/>
</dbReference>
<dbReference type="InParanoid" id="A0A6J2X6V3"/>
<organism evidence="4 5">
    <name type="scientific">Sitophilus oryzae</name>
    <name type="common">Rice weevil</name>
    <name type="synonym">Curculio oryzae</name>
    <dbReference type="NCBI Taxonomy" id="7048"/>
    <lineage>
        <taxon>Eukaryota</taxon>
        <taxon>Metazoa</taxon>
        <taxon>Ecdysozoa</taxon>
        <taxon>Arthropoda</taxon>
        <taxon>Hexapoda</taxon>
        <taxon>Insecta</taxon>
        <taxon>Pterygota</taxon>
        <taxon>Neoptera</taxon>
        <taxon>Endopterygota</taxon>
        <taxon>Coleoptera</taxon>
        <taxon>Polyphaga</taxon>
        <taxon>Cucujiformia</taxon>
        <taxon>Curculionidae</taxon>
        <taxon>Dryophthorinae</taxon>
        <taxon>Sitophilus</taxon>
    </lineage>
</organism>
<proteinExistence type="predicted"/>
<keyword evidence="1 2" id="KW-0175">Coiled coil</keyword>
<dbReference type="GeneID" id="115875336"/>
<feature type="coiled-coil region" evidence="2">
    <location>
        <begin position="333"/>
        <end position="399"/>
    </location>
</feature>
<evidence type="ECO:0000256" key="2">
    <source>
        <dbReference type="SAM" id="Coils"/>
    </source>
</evidence>
<dbReference type="PANTHER" id="PTHR21694:SF18">
    <property type="entry name" value="COILED-COIL DOMAIN-CONTAINING PROTEIN 63"/>
    <property type="match status" value="1"/>
</dbReference>
<keyword evidence="4" id="KW-1185">Reference proteome</keyword>
<dbReference type="RefSeq" id="XP_030746619.1">
    <property type="nucleotide sequence ID" value="XM_030890759.1"/>
</dbReference>
<feature type="domain" description="ODAD1 central coiled coil region" evidence="3">
    <location>
        <begin position="147"/>
        <end position="426"/>
    </location>
</feature>
<protein>
    <submittedName>
        <fullName evidence="5">Coiled-coil domain-containing protein 63-like isoform X1</fullName>
    </submittedName>
</protein>
<sequence>MSKEEVPLTDEEKFELALQTEQELARYARTYIILDRNRAEFLHTGGACGKLAKHKKVLDIFKREQRNILTDLAVASAEAKIKQDEKLSKKLNKLLIEYDEFDADIKMEKAYTSEIEYQIQIMKKKALEQAAEQISENKYQERIIKGEKTVQTLENKLEVQVKKFCSICAENRNLRYELQHLLNERTEFNKTWDNLIKNLCIGKKFMIDLIEQATIAYDQREEWVSKLQFLRTKAHNDLLLHVQEMRNFQRKRDNDLKLQEFFATKGQRRFMKDLEAMNLKKREKNKMLIQNKLESYLEMLMKIKEFANQSKIPDIAKDFLRQEEENFAKFKYINDLNKQLEDTSDNLTELHNVIDGQRVLHEGRTIQQEDTLKALEEKVEEKRKSVQNKEEELKTLDQKLNVILTGIGTLFKLFRCNNDPLILMLGHNQTIHKYNALLYLQILESNIQEALVSVHQLEQKKGTKSDTQVVRQDRRPQVIHPIEKICATSPCPLCIEHDLVSDVIDELQFAYNKDEIREKLRIRLSIEGQESGLHNVSACHLPKSRQIIQKRYQ</sequence>
<dbReference type="AlphaFoldDB" id="A0A6J2X6V3"/>
<dbReference type="InterPro" id="IPR051876">
    <property type="entry name" value="ODA-DC/CCD"/>
</dbReference>
<dbReference type="OrthoDB" id="6766775at2759"/>
<dbReference type="PANTHER" id="PTHR21694">
    <property type="entry name" value="COILED-COIL DOMAIN-CONTAINING PROTEIN 63"/>
    <property type="match status" value="1"/>
</dbReference>
<dbReference type="KEGG" id="soy:115875336"/>
<gene>
    <name evidence="5" type="primary">LOC115875336</name>
</gene>
<evidence type="ECO:0000259" key="3">
    <source>
        <dbReference type="Pfam" id="PF21773"/>
    </source>
</evidence>
<dbReference type="Pfam" id="PF21773">
    <property type="entry name" value="ODAD1_CC"/>
    <property type="match status" value="1"/>
</dbReference>
<name>A0A6J2X6V3_SITOR</name>